<dbReference type="SUPFAM" id="SSF56672">
    <property type="entry name" value="DNA/RNA polymerases"/>
    <property type="match status" value="1"/>
</dbReference>
<evidence type="ECO:0000259" key="1">
    <source>
        <dbReference type="PROSITE" id="PS50878"/>
    </source>
</evidence>
<dbReference type="InterPro" id="IPR000477">
    <property type="entry name" value="RT_dom"/>
</dbReference>
<name>A0AAY4CPB0_9TELE</name>
<dbReference type="Proteomes" id="UP000694580">
    <property type="component" value="Unplaced"/>
</dbReference>
<reference evidence="2" key="2">
    <citation type="submission" date="2025-09" db="UniProtKB">
        <authorList>
            <consortium name="Ensembl"/>
        </authorList>
    </citation>
    <scope>IDENTIFICATION</scope>
</reference>
<dbReference type="GeneTree" id="ENSGT00940000165023"/>
<evidence type="ECO:0000313" key="3">
    <source>
        <dbReference type="Proteomes" id="UP000694580"/>
    </source>
</evidence>
<dbReference type="PROSITE" id="PS50878">
    <property type="entry name" value="RT_POL"/>
    <property type="match status" value="1"/>
</dbReference>
<dbReference type="AlphaFoldDB" id="A0AAY4CPB0"/>
<keyword evidence="3" id="KW-1185">Reference proteome</keyword>
<dbReference type="InterPro" id="IPR043502">
    <property type="entry name" value="DNA/RNA_pol_sf"/>
</dbReference>
<evidence type="ECO:0000313" key="2">
    <source>
        <dbReference type="Ensembl" id="ENSDCDP00010034519.1"/>
    </source>
</evidence>
<accession>A0AAY4CPB0</accession>
<dbReference type="Ensembl" id="ENSDCDT00010043039.1">
    <property type="protein sequence ID" value="ENSDCDP00010034519.1"/>
    <property type="gene ID" value="ENSDCDG00010022278.1"/>
</dbReference>
<dbReference type="PANTHER" id="PTHR31635:SF196">
    <property type="entry name" value="REVERSE TRANSCRIPTASE DOMAIN-CONTAINING PROTEIN-RELATED"/>
    <property type="match status" value="1"/>
</dbReference>
<sequence>MCNSICAFLATSCTYYEHSDKFGRLLSHQLKQIQASHTISEIHTTHGTVSNQPTVHVSPSEIHTFLDQLEIPKITCEDRSRLDLGISCEDITQAINSMQNGKSPGPDGFPIEFYKVFSAKLTPLLNKVFEEILSQRKLPCTMTQAVIVVLLKKDKDPRKCGAYRPINLLPCDYKILSKVLSCRLDSVIPKIIDLDQTGFIPGRQSFFNLRRLFNILCSSHSTVQPEIVISLDAKKAFDWVEWEYLFEVLERFGFGPVRIACSWAPHLTPILTPHKYYFPLHRGTRQGCCLSPFLFDLAIEPLAIALRKEERITGVTRFNKTHKVSLYADDLLIYLSNPLESIPVLMELLRSYSLTSGYKLNVSKSTILQVNQLAMSLDPSSFPFKQVVEFNYLGINVPHSYKGLYARNFKILLERTKNDFSQWFSLPISLAGRVNTIKMVVLPRFLYLFQMIPIFLPKSVFKELGSLISSFVWNKSVLRMRNIFLEMPKAAGGMGLPNFMY</sequence>
<organism evidence="2 3">
    <name type="scientific">Denticeps clupeoides</name>
    <name type="common">denticle herring</name>
    <dbReference type="NCBI Taxonomy" id="299321"/>
    <lineage>
        <taxon>Eukaryota</taxon>
        <taxon>Metazoa</taxon>
        <taxon>Chordata</taxon>
        <taxon>Craniata</taxon>
        <taxon>Vertebrata</taxon>
        <taxon>Euteleostomi</taxon>
        <taxon>Actinopterygii</taxon>
        <taxon>Neopterygii</taxon>
        <taxon>Teleostei</taxon>
        <taxon>Clupei</taxon>
        <taxon>Clupeiformes</taxon>
        <taxon>Denticipitoidei</taxon>
        <taxon>Denticipitidae</taxon>
        <taxon>Denticeps</taxon>
    </lineage>
</organism>
<feature type="domain" description="Reverse transcriptase" evidence="1">
    <location>
        <begin position="131"/>
        <end position="397"/>
    </location>
</feature>
<dbReference type="Pfam" id="PF00078">
    <property type="entry name" value="RVT_1"/>
    <property type="match status" value="1"/>
</dbReference>
<protein>
    <recommendedName>
        <fullName evidence="1">Reverse transcriptase domain-containing protein</fullName>
    </recommendedName>
</protein>
<dbReference type="CDD" id="cd01650">
    <property type="entry name" value="RT_nLTR_like"/>
    <property type="match status" value="1"/>
</dbReference>
<proteinExistence type="predicted"/>
<reference evidence="2" key="1">
    <citation type="submission" date="2025-08" db="UniProtKB">
        <authorList>
            <consortium name="Ensembl"/>
        </authorList>
    </citation>
    <scope>IDENTIFICATION</scope>
</reference>
<dbReference type="PANTHER" id="PTHR31635">
    <property type="entry name" value="REVERSE TRANSCRIPTASE DOMAIN-CONTAINING PROTEIN-RELATED"/>
    <property type="match status" value="1"/>
</dbReference>